<dbReference type="Gene3D" id="1.10.10.10">
    <property type="entry name" value="Winged helix-like DNA-binding domain superfamily/Winged helix DNA-binding domain"/>
    <property type="match status" value="1"/>
</dbReference>
<dbReference type="InterPro" id="IPR001610">
    <property type="entry name" value="PAC"/>
</dbReference>
<keyword evidence="4" id="KW-0175">Coiled coil</keyword>
<dbReference type="NCBIfam" id="TIGR00229">
    <property type="entry name" value="sensory_box"/>
    <property type="match status" value="1"/>
</dbReference>
<feature type="domain" description="HTH crp-type" evidence="7">
    <location>
        <begin position="316"/>
        <end position="390"/>
    </location>
</feature>
<dbReference type="PANTHER" id="PTHR44757">
    <property type="entry name" value="DIGUANYLATE CYCLASE DGCP"/>
    <property type="match status" value="1"/>
</dbReference>
<dbReference type="Gene3D" id="3.30.450.20">
    <property type="entry name" value="PAS domain"/>
    <property type="match status" value="1"/>
</dbReference>
<dbReference type="InterPro" id="IPR052155">
    <property type="entry name" value="Biofilm_reg_signaling"/>
</dbReference>
<dbReference type="PANTHER" id="PTHR44757:SF2">
    <property type="entry name" value="BIOFILM ARCHITECTURE MAINTENANCE PROTEIN MBAA"/>
    <property type="match status" value="1"/>
</dbReference>
<evidence type="ECO:0000256" key="3">
    <source>
        <dbReference type="ARBA" id="ARBA00023163"/>
    </source>
</evidence>
<dbReference type="InterPro" id="IPR012318">
    <property type="entry name" value="HTH_CRP"/>
</dbReference>
<evidence type="ECO:0000256" key="1">
    <source>
        <dbReference type="ARBA" id="ARBA00023015"/>
    </source>
</evidence>
<evidence type="ECO:0000259" key="5">
    <source>
        <dbReference type="PROSITE" id="PS50112"/>
    </source>
</evidence>
<evidence type="ECO:0000259" key="7">
    <source>
        <dbReference type="PROSITE" id="PS51063"/>
    </source>
</evidence>
<evidence type="ECO:0000256" key="4">
    <source>
        <dbReference type="SAM" id="Coils"/>
    </source>
</evidence>
<proteinExistence type="predicted"/>
<keyword evidence="3" id="KW-0804">Transcription</keyword>
<accession>A0A926VD19</accession>
<keyword evidence="2" id="KW-0238">DNA-binding</keyword>
<dbReference type="PROSITE" id="PS50112">
    <property type="entry name" value="PAS"/>
    <property type="match status" value="1"/>
</dbReference>
<dbReference type="SUPFAM" id="SSF46785">
    <property type="entry name" value="Winged helix' DNA-binding domain"/>
    <property type="match status" value="1"/>
</dbReference>
<dbReference type="InterPro" id="IPR000700">
    <property type="entry name" value="PAS-assoc_C"/>
</dbReference>
<dbReference type="CDD" id="cd00130">
    <property type="entry name" value="PAS"/>
    <property type="match status" value="1"/>
</dbReference>
<dbReference type="GO" id="GO:0006355">
    <property type="term" value="P:regulation of DNA-templated transcription"/>
    <property type="evidence" value="ECO:0007669"/>
    <property type="project" value="InterPro"/>
</dbReference>
<dbReference type="InterPro" id="IPR035965">
    <property type="entry name" value="PAS-like_dom_sf"/>
</dbReference>
<dbReference type="AlphaFoldDB" id="A0A926VD19"/>
<dbReference type="SUPFAM" id="SSF55785">
    <property type="entry name" value="PYP-like sensor domain (PAS domain)"/>
    <property type="match status" value="1"/>
</dbReference>
<sequence>MNVDLFAKQIEAIHGRLYQLYEGANATPAPQPDLLPKAFKELGTASEALQIAAEELYQQNEELMEVRSQVEIERQRYMDLFEFAPDAYIVTDAQGKIREANRAACSMLNLTQKFLIGKPLIVFITESERWVFRSELNRIQQKDRVQELEVRMQARGGEQFDASVKIAPVLDAEGRPIALRWMLRDISAQKRSLQAIDLFDLHPSCDRPAQVYAKGEVIPLNSQTIWLVCHGLVKLTTLSETGQEVLVGLAGEEMPFGSSLTSLHAYQATALSKEVRLVSVSLTEIATSPKLAQTLLSKINHRLQQTESLLAISGQRRVKDRLYYFLLLLKQEFGEPVTEGTRLRVRLTHEDFANACCTTRVTITRLLSRLQQQNTILFDSKSHIIIRNSNL</sequence>
<reference evidence="8" key="1">
    <citation type="journal article" date="2015" name="ISME J.">
        <title>Draft Genome Sequence of Streptomyces incarnatus NRRL8089, which Produces the Nucleoside Antibiotic Sinefungin.</title>
        <authorList>
            <person name="Oshima K."/>
            <person name="Hattori M."/>
            <person name="Shimizu H."/>
            <person name="Fukuda K."/>
            <person name="Nemoto M."/>
            <person name="Inagaki K."/>
            <person name="Tamura T."/>
        </authorList>
    </citation>
    <scope>NUCLEOTIDE SEQUENCE</scope>
    <source>
        <strain evidence="8">FACHB-1375</strain>
    </source>
</reference>
<feature type="domain" description="PAS" evidence="5">
    <location>
        <begin position="73"/>
        <end position="143"/>
    </location>
</feature>
<dbReference type="SMART" id="SM00419">
    <property type="entry name" value="HTH_CRP"/>
    <property type="match status" value="1"/>
</dbReference>
<dbReference type="InterPro" id="IPR036388">
    <property type="entry name" value="WH-like_DNA-bd_sf"/>
</dbReference>
<evidence type="ECO:0000256" key="2">
    <source>
        <dbReference type="ARBA" id="ARBA00023125"/>
    </source>
</evidence>
<dbReference type="InterPro" id="IPR013767">
    <property type="entry name" value="PAS_fold"/>
</dbReference>
<gene>
    <name evidence="8" type="ORF">H6G03_11035</name>
</gene>
<dbReference type="PROSITE" id="PS51063">
    <property type="entry name" value="HTH_CRP_2"/>
    <property type="match status" value="1"/>
</dbReference>
<dbReference type="EMBL" id="JACJPW010000023">
    <property type="protein sequence ID" value="MBD2181636.1"/>
    <property type="molecule type" value="Genomic_DNA"/>
</dbReference>
<comment type="caution">
    <text evidence="8">The sequence shown here is derived from an EMBL/GenBank/DDBJ whole genome shotgun (WGS) entry which is preliminary data.</text>
</comment>
<dbReference type="InterPro" id="IPR018490">
    <property type="entry name" value="cNMP-bd_dom_sf"/>
</dbReference>
<dbReference type="Proteomes" id="UP000641646">
    <property type="component" value="Unassembled WGS sequence"/>
</dbReference>
<feature type="coiled-coil region" evidence="4">
    <location>
        <begin position="46"/>
        <end position="73"/>
    </location>
</feature>
<dbReference type="Pfam" id="PF13545">
    <property type="entry name" value="HTH_Crp_2"/>
    <property type="match status" value="1"/>
</dbReference>
<reference evidence="8" key="2">
    <citation type="submission" date="2020-08" db="EMBL/GenBank/DDBJ databases">
        <authorList>
            <person name="Chen M."/>
            <person name="Teng W."/>
            <person name="Zhao L."/>
            <person name="Hu C."/>
            <person name="Zhou Y."/>
            <person name="Han B."/>
            <person name="Song L."/>
            <person name="Shu W."/>
        </authorList>
    </citation>
    <scope>NUCLEOTIDE SEQUENCE</scope>
    <source>
        <strain evidence="8">FACHB-1375</strain>
    </source>
</reference>
<dbReference type="PROSITE" id="PS50113">
    <property type="entry name" value="PAC"/>
    <property type="match status" value="1"/>
</dbReference>
<dbReference type="CDD" id="cd00092">
    <property type="entry name" value="HTH_CRP"/>
    <property type="match status" value="1"/>
</dbReference>
<organism evidence="8 9">
    <name type="scientific">Aerosakkonema funiforme FACHB-1375</name>
    <dbReference type="NCBI Taxonomy" id="2949571"/>
    <lineage>
        <taxon>Bacteria</taxon>
        <taxon>Bacillati</taxon>
        <taxon>Cyanobacteriota</taxon>
        <taxon>Cyanophyceae</taxon>
        <taxon>Oscillatoriophycideae</taxon>
        <taxon>Aerosakkonematales</taxon>
        <taxon>Aerosakkonemataceae</taxon>
        <taxon>Aerosakkonema</taxon>
    </lineage>
</organism>
<dbReference type="SMART" id="SM00091">
    <property type="entry name" value="PAS"/>
    <property type="match status" value="1"/>
</dbReference>
<dbReference type="SMART" id="SM00086">
    <property type="entry name" value="PAC"/>
    <property type="match status" value="1"/>
</dbReference>
<evidence type="ECO:0000313" key="8">
    <source>
        <dbReference type="EMBL" id="MBD2181636.1"/>
    </source>
</evidence>
<dbReference type="RefSeq" id="WP_190464444.1">
    <property type="nucleotide sequence ID" value="NZ_JACJPW010000023.1"/>
</dbReference>
<dbReference type="GO" id="GO:0003677">
    <property type="term" value="F:DNA binding"/>
    <property type="evidence" value="ECO:0007669"/>
    <property type="project" value="UniProtKB-KW"/>
</dbReference>
<dbReference type="Pfam" id="PF00989">
    <property type="entry name" value="PAS"/>
    <property type="match status" value="1"/>
</dbReference>
<protein>
    <submittedName>
        <fullName evidence="8">PAS domain S-box protein</fullName>
    </submittedName>
</protein>
<dbReference type="InterPro" id="IPR014710">
    <property type="entry name" value="RmlC-like_jellyroll"/>
</dbReference>
<dbReference type="InterPro" id="IPR036390">
    <property type="entry name" value="WH_DNA-bd_sf"/>
</dbReference>
<dbReference type="SUPFAM" id="SSF51206">
    <property type="entry name" value="cAMP-binding domain-like"/>
    <property type="match status" value="1"/>
</dbReference>
<dbReference type="InterPro" id="IPR000014">
    <property type="entry name" value="PAS"/>
</dbReference>
<name>A0A926VD19_9CYAN</name>
<dbReference type="Gene3D" id="2.60.120.10">
    <property type="entry name" value="Jelly Rolls"/>
    <property type="match status" value="1"/>
</dbReference>
<keyword evidence="9" id="KW-1185">Reference proteome</keyword>
<feature type="domain" description="PAC" evidence="6">
    <location>
        <begin position="146"/>
        <end position="198"/>
    </location>
</feature>
<evidence type="ECO:0000313" key="9">
    <source>
        <dbReference type="Proteomes" id="UP000641646"/>
    </source>
</evidence>
<keyword evidence="1" id="KW-0805">Transcription regulation</keyword>
<evidence type="ECO:0000259" key="6">
    <source>
        <dbReference type="PROSITE" id="PS50113"/>
    </source>
</evidence>